<feature type="transmembrane region" description="Helical" evidence="7">
    <location>
        <begin position="154"/>
        <end position="177"/>
    </location>
</feature>
<dbReference type="GO" id="GO:0009986">
    <property type="term" value="C:cell surface"/>
    <property type="evidence" value="ECO:0007669"/>
    <property type="project" value="TreeGrafter"/>
</dbReference>
<protein>
    <submittedName>
        <fullName evidence="8">Uncharacterized protein</fullName>
    </submittedName>
</protein>
<feature type="region of interest" description="Disordered" evidence="6">
    <location>
        <begin position="238"/>
        <end position="367"/>
    </location>
</feature>
<accession>A0A4Z2B5T2</accession>
<dbReference type="Pfam" id="PF00209">
    <property type="entry name" value="SNF"/>
    <property type="match status" value="2"/>
</dbReference>
<evidence type="ECO:0000313" key="8">
    <source>
        <dbReference type="EMBL" id="TNM86888.1"/>
    </source>
</evidence>
<dbReference type="GO" id="GO:0005886">
    <property type="term" value="C:plasma membrane"/>
    <property type="evidence" value="ECO:0007669"/>
    <property type="project" value="TreeGrafter"/>
</dbReference>
<evidence type="ECO:0000256" key="5">
    <source>
        <dbReference type="ARBA" id="ARBA00023136"/>
    </source>
</evidence>
<dbReference type="SUPFAM" id="SSF161070">
    <property type="entry name" value="SNF-like"/>
    <property type="match status" value="2"/>
</dbReference>
<evidence type="ECO:0000256" key="3">
    <source>
        <dbReference type="ARBA" id="ARBA00022692"/>
    </source>
</evidence>
<dbReference type="PANTHER" id="PTHR11616">
    <property type="entry name" value="SODIUM/CHLORIDE DEPENDENT TRANSPORTER"/>
    <property type="match status" value="1"/>
</dbReference>
<evidence type="ECO:0000256" key="1">
    <source>
        <dbReference type="ARBA" id="ARBA00004141"/>
    </source>
</evidence>
<dbReference type="PROSITE" id="PS50267">
    <property type="entry name" value="NA_NEUROTRAN_SYMP_3"/>
    <property type="match status" value="2"/>
</dbReference>
<keyword evidence="4 7" id="KW-1133">Transmembrane helix</keyword>
<comment type="subcellular location">
    <subcellularLocation>
        <location evidence="1">Membrane</location>
        <topology evidence="1">Multi-pass membrane protein</topology>
    </subcellularLocation>
</comment>
<comment type="caution">
    <text evidence="8">The sequence shown here is derived from an EMBL/GenBank/DDBJ whole genome shotgun (WGS) entry which is preliminary data.</text>
</comment>
<dbReference type="EMBL" id="SWLE01000020">
    <property type="protein sequence ID" value="TNM86888.1"/>
    <property type="molecule type" value="Genomic_DNA"/>
</dbReference>
<dbReference type="GO" id="GO:0030424">
    <property type="term" value="C:axon"/>
    <property type="evidence" value="ECO:0007669"/>
    <property type="project" value="TreeGrafter"/>
</dbReference>
<gene>
    <name evidence="8" type="ORF">fugu_007118</name>
</gene>
<name>A0A4Z2B5T2_9TELE</name>
<dbReference type="InterPro" id="IPR037272">
    <property type="entry name" value="SNS_sf"/>
</dbReference>
<keyword evidence="2" id="KW-0813">Transport</keyword>
<proteinExistence type="predicted"/>
<feature type="transmembrane region" description="Helical" evidence="7">
    <location>
        <begin position="197"/>
        <end position="219"/>
    </location>
</feature>
<dbReference type="GO" id="GO:0005332">
    <property type="term" value="F:gamma-aminobutyric acid:sodium:chloride symporter activity"/>
    <property type="evidence" value="ECO:0007669"/>
    <property type="project" value="TreeGrafter"/>
</dbReference>
<keyword evidence="3 7" id="KW-0812">Transmembrane</keyword>
<evidence type="ECO:0000256" key="6">
    <source>
        <dbReference type="SAM" id="MobiDB-lite"/>
    </source>
</evidence>
<dbReference type="InterPro" id="IPR000175">
    <property type="entry name" value="Na/ntran_symport"/>
</dbReference>
<feature type="compositionally biased region" description="Low complexity" evidence="6">
    <location>
        <begin position="257"/>
        <end position="334"/>
    </location>
</feature>
<dbReference type="PANTHER" id="PTHR11616:SF138">
    <property type="entry name" value="SODIUM- AND CHLORIDE-DEPENDENT GABA TRANSPORTER 1"/>
    <property type="match status" value="1"/>
</dbReference>
<evidence type="ECO:0000313" key="9">
    <source>
        <dbReference type="Proteomes" id="UP000516260"/>
    </source>
</evidence>
<keyword evidence="5 7" id="KW-0472">Membrane</keyword>
<reference evidence="8 9" key="1">
    <citation type="submission" date="2019-04" db="EMBL/GenBank/DDBJ databases">
        <title>The sequence and de novo assembly of Takifugu bimaculatus genome using PacBio and Hi-C technologies.</title>
        <authorList>
            <person name="Xu P."/>
            <person name="Liu B."/>
            <person name="Zhou Z."/>
        </authorList>
    </citation>
    <scope>NUCLEOTIDE SEQUENCE [LARGE SCALE GENOMIC DNA]</scope>
    <source>
        <strain evidence="8">TB-2018</strain>
        <tissue evidence="8">Muscle</tissue>
    </source>
</reference>
<feature type="compositionally biased region" description="Pro residues" evidence="6">
    <location>
        <begin position="335"/>
        <end position="354"/>
    </location>
</feature>
<evidence type="ECO:0000256" key="4">
    <source>
        <dbReference type="ARBA" id="ARBA00022989"/>
    </source>
</evidence>
<feature type="compositionally biased region" description="Polar residues" evidence="6">
    <location>
        <begin position="244"/>
        <end position="256"/>
    </location>
</feature>
<sequence>MATNGTKADGQVTELNEVAANNDKPKSLDVKKKEDLPWSSCNNPWNTEKCYTNHSIVDTTNLTSAVVEFWERNMHQLTDGLEKPGQLRVPLAITLAIAWVLVYFCIWKGVSWTGKFCTVEGFITALVDEFPRALRGVNKFYDNIQEMIGYRPCIWWKLCWVVFTPLIVGGVFLFSAIQMVPLTMGDYVFPGWGQGVGWLMALSSMILIPGYMIYMYLGLKGTYKERLRIMLRPPAVVKRPQENGPEQQVETNTANLSSPTNPASPTSTAPANPSSPANPAPANSTSPMTPTPATATATVASPTNPATSPTITTTITTTTTTAVSPANPSTTAGPTSPPPNPASPTEPVNPPNPTSPTSNLTKAEASV</sequence>
<dbReference type="Proteomes" id="UP000516260">
    <property type="component" value="Chromosome 7"/>
</dbReference>
<feature type="transmembrane region" description="Helical" evidence="7">
    <location>
        <begin position="87"/>
        <end position="106"/>
    </location>
</feature>
<evidence type="ECO:0000256" key="7">
    <source>
        <dbReference type="SAM" id="Phobius"/>
    </source>
</evidence>
<keyword evidence="9" id="KW-1185">Reference proteome</keyword>
<organism evidence="8 9">
    <name type="scientific">Takifugu bimaculatus</name>
    <dbReference type="NCBI Taxonomy" id="433685"/>
    <lineage>
        <taxon>Eukaryota</taxon>
        <taxon>Metazoa</taxon>
        <taxon>Chordata</taxon>
        <taxon>Craniata</taxon>
        <taxon>Vertebrata</taxon>
        <taxon>Euteleostomi</taxon>
        <taxon>Actinopterygii</taxon>
        <taxon>Neopterygii</taxon>
        <taxon>Teleostei</taxon>
        <taxon>Neoteleostei</taxon>
        <taxon>Acanthomorphata</taxon>
        <taxon>Eupercaria</taxon>
        <taxon>Tetraodontiformes</taxon>
        <taxon>Tetradontoidea</taxon>
        <taxon>Tetraodontidae</taxon>
        <taxon>Takifugu</taxon>
    </lineage>
</organism>
<dbReference type="AlphaFoldDB" id="A0A4Z2B5T2"/>
<evidence type="ECO:0000256" key="2">
    <source>
        <dbReference type="ARBA" id="ARBA00022448"/>
    </source>
</evidence>